<keyword evidence="4" id="KW-1185">Reference proteome</keyword>
<organism evidence="3 4">
    <name type="scientific">Methylocaldum szegediense</name>
    <dbReference type="NCBI Taxonomy" id="73780"/>
    <lineage>
        <taxon>Bacteria</taxon>
        <taxon>Pseudomonadati</taxon>
        <taxon>Pseudomonadota</taxon>
        <taxon>Gammaproteobacteria</taxon>
        <taxon>Methylococcales</taxon>
        <taxon>Methylococcaceae</taxon>
        <taxon>Methylocaldum</taxon>
    </lineage>
</organism>
<dbReference type="EMBL" id="OX458333">
    <property type="protein sequence ID" value="CAI8796353.1"/>
    <property type="molecule type" value="Genomic_DNA"/>
</dbReference>
<dbReference type="RefSeq" id="WP_051331812.1">
    <property type="nucleotide sequence ID" value="NZ_OX458333.1"/>
</dbReference>
<accession>A0ABN8X0G4</accession>
<gene>
    <name evidence="3" type="ORF">MSZNOR_1500</name>
</gene>
<dbReference type="Proteomes" id="UP001162030">
    <property type="component" value="Chromosome"/>
</dbReference>
<evidence type="ECO:0000256" key="2">
    <source>
        <dbReference type="SAM" id="SignalP"/>
    </source>
</evidence>
<feature type="compositionally biased region" description="Low complexity" evidence="1">
    <location>
        <begin position="94"/>
        <end position="107"/>
    </location>
</feature>
<evidence type="ECO:0000256" key="1">
    <source>
        <dbReference type="SAM" id="MobiDB-lite"/>
    </source>
</evidence>
<reference evidence="3 4" key="1">
    <citation type="submission" date="2023-03" db="EMBL/GenBank/DDBJ databases">
        <authorList>
            <person name="Pearce D."/>
        </authorList>
    </citation>
    <scope>NUCLEOTIDE SEQUENCE [LARGE SCALE GENOMIC DNA]</scope>
    <source>
        <strain evidence="3">Msz</strain>
    </source>
</reference>
<evidence type="ECO:0000313" key="3">
    <source>
        <dbReference type="EMBL" id="CAI8796353.1"/>
    </source>
</evidence>
<evidence type="ECO:0008006" key="5">
    <source>
        <dbReference type="Google" id="ProtNLM"/>
    </source>
</evidence>
<proteinExistence type="predicted"/>
<keyword evidence="2" id="KW-0732">Signal</keyword>
<feature type="region of interest" description="Disordered" evidence="1">
    <location>
        <begin position="70"/>
        <end position="107"/>
    </location>
</feature>
<evidence type="ECO:0000313" key="4">
    <source>
        <dbReference type="Proteomes" id="UP001162030"/>
    </source>
</evidence>
<sequence>MKKKVLKSVVGAAVVTSLSAAANASENPFKLNDLASGYLQVAEAGKEQKEMVCGEGKCGAQMMKSPEMNCGAMQKQSEEQMKKAMEGKCAGMKTDQTQQPSTEQQAQ</sequence>
<feature type="signal peptide" evidence="2">
    <location>
        <begin position="1"/>
        <end position="24"/>
    </location>
</feature>
<protein>
    <recommendedName>
        <fullName evidence="5">Low-complexity protein</fullName>
    </recommendedName>
</protein>
<name>A0ABN8X0G4_9GAMM</name>
<feature type="compositionally biased region" description="Basic and acidic residues" evidence="1">
    <location>
        <begin position="76"/>
        <end position="86"/>
    </location>
</feature>
<feature type="chain" id="PRO_5045784729" description="Low-complexity protein" evidence="2">
    <location>
        <begin position="25"/>
        <end position="107"/>
    </location>
</feature>